<sequence>DHTRPGTACPAVTRNTQVSPPRLSRVNGWSRPLHSFQIMAWTVFLTLAFTTFGVFIPLLPRDWRYIAYSVTGGIFFFHFLVHLIAISIDPAEASVRLKNYSQPMPTFDRSKHPHVIQNQYCHLCEVTVCPTDRLPCPPFLPGVPKPSIAAPATSVSQALTITANG</sequence>
<evidence type="ECO:0000256" key="1">
    <source>
        <dbReference type="SAM" id="Phobius"/>
    </source>
</evidence>
<dbReference type="Proteomes" id="UP000314981">
    <property type="component" value="Chromosome 20"/>
</dbReference>
<dbReference type="STRING" id="30522.A0A4W2ICF7"/>
<evidence type="ECO:0000313" key="3">
    <source>
        <dbReference type="Proteomes" id="UP000314981"/>
    </source>
</evidence>
<keyword evidence="1" id="KW-1133">Transmembrane helix</keyword>
<reference evidence="3 4" key="1">
    <citation type="submission" date="2018-11" db="EMBL/GenBank/DDBJ databases">
        <title>Haplotype-resolved cattle genomes.</title>
        <authorList>
            <person name="Low W.Y."/>
            <person name="Tearle R."/>
            <person name="Bickhart D.M."/>
            <person name="Rosen B.D."/>
            <person name="Koren S."/>
            <person name="Rhie A."/>
            <person name="Hiendleder S."/>
            <person name="Phillippy A.M."/>
            <person name="Smith T.P.L."/>
            <person name="Williams J.L."/>
        </authorList>
    </citation>
    <scope>NUCLEOTIDE SEQUENCE [LARGE SCALE GENOMIC DNA]</scope>
</reference>
<accession>A0A4W2ICF7</accession>
<dbReference type="GeneTree" id="ENSGT00940000161608"/>
<keyword evidence="1" id="KW-0472">Membrane</keyword>
<dbReference type="Ensembl" id="ENSBIXT00005038992.1">
    <property type="protein sequence ID" value="ENSBIXP00005043027.1"/>
    <property type="gene ID" value="ENSBIXG00005004543.1"/>
</dbReference>
<dbReference type="Proteomes" id="UP000429181">
    <property type="component" value="Chromosome 20"/>
</dbReference>
<keyword evidence="1" id="KW-0812">Transmembrane</keyword>
<keyword evidence="3" id="KW-1185">Reference proteome</keyword>
<dbReference type="OMA" id="CEVDVYV"/>
<protein>
    <submittedName>
        <fullName evidence="2">Uncharacterized protein</fullName>
    </submittedName>
</protein>
<organism evidence="2 4">
    <name type="scientific">Bos indicus x Bos taurus</name>
    <name type="common">Hybrid cattle</name>
    <dbReference type="NCBI Taxonomy" id="30522"/>
    <lineage>
        <taxon>Eukaryota</taxon>
        <taxon>Metazoa</taxon>
        <taxon>Chordata</taxon>
        <taxon>Craniata</taxon>
        <taxon>Vertebrata</taxon>
        <taxon>Euteleostomi</taxon>
        <taxon>Mammalia</taxon>
        <taxon>Eutheria</taxon>
        <taxon>Laurasiatheria</taxon>
        <taxon>Artiodactyla</taxon>
        <taxon>Ruminantia</taxon>
        <taxon>Pecora</taxon>
        <taxon>Bovidae</taxon>
        <taxon>Bovinae</taxon>
        <taxon>Bos</taxon>
    </lineage>
</organism>
<feature type="transmembrane region" description="Helical" evidence="1">
    <location>
        <begin position="38"/>
        <end position="59"/>
    </location>
</feature>
<dbReference type="AlphaFoldDB" id="A0A4W2ICF7"/>
<name>A0A4W2ICF7_BOBOX</name>
<reference evidence="2" key="2">
    <citation type="submission" date="2025-05" db="UniProtKB">
        <authorList>
            <consortium name="Ensembl"/>
        </authorList>
    </citation>
    <scope>IDENTIFICATION</scope>
</reference>
<proteinExistence type="predicted"/>
<evidence type="ECO:0000313" key="2">
    <source>
        <dbReference type="Ensembl" id="ENSBIXP00005043027.1"/>
    </source>
</evidence>
<evidence type="ECO:0000313" key="4">
    <source>
        <dbReference type="Proteomes" id="UP000429181"/>
    </source>
</evidence>
<feature type="transmembrane region" description="Helical" evidence="1">
    <location>
        <begin position="65"/>
        <end position="88"/>
    </location>
</feature>
<dbReference type="Ensembl" id="ENSBIXT00000021223.1">
    <property type="protein sequence ID" value="ENSBIXP00000011696.1"/>
    <property type="gene ID" value="ENSBIXG00000016907.1"/>
</dbReference>